<organism evidence="5 6">
    <name type="scientific">Acanthamoeba castellanii (strain ATCC 30010 / Neff)</name>
    <dbReference type="NCBI Taxonomy" id="1257118"/>
    <lineage>
        <taxon>Eukaryota</taxon>
        <taxon>Amoebozoa</taxon>
        <taxon>Discosea</taxon>
        <taxon>Longamoebia</taxon>
        <taxon>Centramoebida</taxon>
        <taxon>Acanthamoebidae</taxon>
        <taxon>Acanthamoeba</taxon>
    </lineage>
</organism>
<feature type="compositionally biased region" description="Low complexity" evidence="3">
    <location>
        <begin position="750"/>
        <end position="769"/>
    </location>
</feature>
<feature type="region of interest" description="Disordered" evidence="3">
    <location>
        <begin position="128"/>
        <end position="209"/>
    </location>
</feature>
<keyword evidence="1 2" id="KW-0344">Guanine-nucleotide releasing factor</keyword>
<dbReference type="Pfam" id="PF00617">
    <property type="entry name" value="RasGEF"/>
    <property type="match status" value="1"/>
</dbReference>
<dbReference type="Proteomes" id="UP000011083">
    <property type="component" value="Unassembled WGS sequence"/>
</dbReference>
<dbReference type="Gene3D" id="1.10.840.10">
    <property type="entry name" value="Ras guanine-nucleotide exchange factors catalytic domain"/>
    <property type="match status" value="1"/>
</dbReference>
<evidence type="ECO:0000313" key="6">
    <source>
        <dbReference type="Proteomes" id="UP000011083"/>
    </source>
</evidence>
<dbReference type="InterPro" id="IPR023578">
    <property type="entry name" value="Ras_GEF_dom_sf"/>
</dbReference>
<dbReference type="RefSeq" id="XP_004341714.1">
    <property type="nucleotide sequence ID" value="XM_004341666.1"/>
</dbReference>
<evidence type="ECO:0000259" key="4">
    <source>
        <dbReference type="PROSITE" id="PS50009"/>
    </source>
</evidence>
<dbReference type="InterPro" id="IPR001895">
    <property type="entry name" value="RASGEF_cat_dom"/>
</dbReference>
<feature type="compositionally biased region" description="Low complexity" evidence="3">
    <location>
        <begin position="154"/>
        <end position="167"/>
    </location>
</feature>
<name>L8H319_ACACF</name>
<dbReference type="PANTHER" id="PTHR23113:SF99">
    <property type="entry name" value="RASGEF DOMAIN-CONTAINING PROTEIN"/>
    <property type="match status" value="1"/>
</dbReference>
<evidence type="ECO:0000313" key="5">
    <source>
        <dbReference type="EMBL" id="ELR19622.1"/>
    </source>
</evidence>
<reference evidence="5 6" key="1">
    <citation type="journal article" date="2013" name="Genome Biol.">
        <title>Genome of Acanthamoeba castellanii highlights extensive lateral gene transfer and early evolution of tyrosine kinase signaling.</title>
        <authorList>
            <person name="Clarke M."/>
            <person name="Lohan A.J."/>
            <person name="Liu B."/>
            <person name="Lagkouvardos I."/>
            <person name="Roy S."/>
            <person name="Zafar N."/>
            <person name="Bertelli C."/>
            <person name="Schilde C."/>
            <person name="Kianianmomeni A."/>
            <person name="Burglin T.R."/>
            <person name="Frech C."/>
            <person name="Turcotte B."/>
            <person name="Kopec K.O."/>
            <person name="Synnott J.M."/>
            <person name="Choo C."/>
            <person name="Paponov I."/>
            <person name="Finkler A."/>
            <person name="Soon Heng Tan C."/>
            <person name="Hutchins A.P."/>
            <person name="Weinmeier T."/>
            <person name="Rattei T."/>
            <person name="Chu J.S."/>
            <person name="Gimenez G."/>
            <person name="Irimia M."/>
            <person name="Rigden D.J."/>
            <person name="Fitzpatrick D.A."/>
            <person name="Lorenzo-Morales J."/>
            <person name="Bateman A."/>
            <person name="Chiu C.H."/>
            <person name="Tang P."/>
            <person name="Hegemann P."/>
            <person name="Fromm H."/>
            <person name="Raoult D."/>
            <person name="Greub G."/>
            <person name="Miranda-Saavedra D."/>
            <person name="Chen N."/>
            <person name="Nash P."/>
            <person name="Ginger M.L."/>
            <person name="Horn M."/>
            <person name="Schaap P."/>
            <person name="Caler L."/>
            <person name="Loftus B."/>
        </authorList>
    </citation>
    <scope>NUCLEOTIDE SEQUENCE [LARGE SCALE GENOMIC DNA]</scope>
    <source>
        <strain evidence="5 6">Neff</strain>
    </source>
</reference>
<sequence>MYDVATSKEKARRLAFERLATEVMFCDDLERREALLLSYPLFWAEKRDMCALWLSLYDQTWSVDSTLPLSSRDRLLDFMQLWAGLYVKDFDDIMRGGVLDMLEMREQKPVVNRFKLLFFHSSIMTPTTATTTAAGPSQPATADEKRTRRRPFHSFSSWTSTRSSSSSDADDDAPSSSSSAASPSPSRLGSSSSVPAVAEREEWEGTGSGELEDKRMLKIRYRVRAMSLDLIGKKGSHASGLDGSQAAAPAGAAAAPTSLLDLKSEDIARELTMDEFELYCGVEPREFLGQAWQKERKAELAPNLTRLIERFNKIGYWVATEVLTKHDVKVRVKYIKKFIKIAFRCYECNNFNAIMQILSGLNNSSVKRLKDTWEALGERSKKKMEELESLMEPQSNFKNYRTVLHHRRHSANLSSSGPRSVIAANTPPVPRAGLHSPAHSPRGQVPSSPLATSSPRCGPLPEAGSGSGIMQAGNGASPSHHTTGMARRPTLPYVGLFLRYLTYLDENSPYLSTTESDGRDGAGEVKVNANLLRTRWEQVKEFLGFQAPPYRLPRSEAAAKYLRSIHAVADDEVLYHLSCSSQPSPRRDHSAATGGLRGSASVPSSPAVHRAPSIADEKVAAPGSPLIAQLTPWITTTDADPTGGLPDVRKRANSAGRSNAPPSPSVAPSGSGSRRRRMHYAKPLPALPPEDSPASAAADSQQQQLYDSGEPPLHRSNSGVPLTAARLSVSSPTLPRLRLDRIQRDDSFRQLLSSSESSSDESSSSSRSFGRLDDAHGADHHHHYDQMSTSYYDEGCWSQYSGGDWTDDDSTPLASPAVPLRPGFARQIV</sequence>
<feature type="domain" description="Ras-GEF" evidence="4">
    <location>
        <begin position="263"/>
        <end position="584"/>
    </location>
</feature>
<proteinExistence type="predicted"/>
<dbReference type="PROSITE" id="PS50009">
    <property type="entry name" value="RASGEF_CAT"/>
    <property type="match status" value="1"/>
</dbReference>
<dbReference type="VEuPathDB" id="AmoebaDB:ACA1_198430"/>
<dbReference type="GO" id="GO:0005886">
    <property type="term" value="C:plasma membrane"/>
    <property type="evidence" value="ECO:0007669"/>
    <property type="project" value="TreeGrafter"/>
</dbReference>
<feature type="compositionally biased region" description="Polar residues" evidence="3">
    <location>
        <begin position="445"/>
        <end position="455"/>
    </location>
</feature>
<dbReference type="SUPFAM" id="SSF48366">
    <property type="entry name" value="Ras GEF"/>
    <property type="match status" value="1"/>
</dbReference>
<feature type="compositionally biased region" description="Low complexity" evidence="3">
    <location>
        <begin position="174"/>
        <end position="195"/>
    </location>
</feature>
<dbReference type="AlphaFoldDB" id="L8H319"/>
<dbReference type="GeneID" id="14920446"/>
<feature type="region of interest" description="Disordered" evidence="3">
    <location>
        <begin position="409"/>
        <end position="484"/>
    </location>
</feature>
<dbReference type="OrthoDB" id="10254377at2759"/>
<feature type="compositionally biased region" description="Low complexity" evidence="3">
    <location>
        <begin position="128"/>
        <end position="141"/>
    </location>
</feature>
<dbReference type="KEGG" id="acan:ACA1_198430"/>
<dbReference type="InterPro" id="IPR036964">
    <property type="entry name" value="RASGEF_cat_dom_sf"/>
</dbReference>
<protein>
    <submittedName>
        <fullName evidence="5">RasGEF domain containing protein</fullName>
    </submittedName>
</protein>
<keyword evidence="6" id="KW-1185">Reference proteome</keyword>
<dbReference type="GO" id="GO:0005085">
    <property type="term" value="F:guanyl-nucleotide exchange factor activity"/>
    <property type="evidence" value="ECO:0007669"/>
    <property type="project" value="UniProtKB-KW"/>
</dbReference>
<evidence type="ECO:0000256" key="2">
    <source>
        <dbReference type="PROSITE-ProRule" id="PRU00168"/>
    </source>
</evidence>
<dbReference type="GO" id="GO:0007265">
    <property type="term" value="P:Ras protein signal transduction"/>
    <property type="evidence" value="ECO:0007669"/>
    <property type="project" value="TreeGrafter"/>
</dbReference>
<feature type="compositionally biased region" description="Low complexity" evidence="3">
    <location>
        <begin position="692"/>
        <end position="708"/>
    </location>
</feature>
<evidence type="ECO:0000256" key="1">
    <source>
        <dbReference type="ARBA" id="ARBA00022658"/>
    </source>
</evidence>
<accession>L8H319</accession>
<dbReference type="PANTHER" id="PTHR23113">
    <property type="entry name" value="GUANINE NUCLEOTIDE EXCHANGE FACTOR"/>
    <property type="match status" value="1"/>
</dbReference>
<feature type="region of interest" description="Disordered" evidence="3">
    <location>
        <begin position="579"/>
        <end position="611"/>
    </location>
</feature>
<dbReference type="InterPro" id="IPR008937">
    <property type="entry name" value="Ras-like_GEF"/>
</dbReference>
<dbReference type="CDD" id="cd00155">
    <property type="entry name" value="RasGEF"/>
    <property type="match status" value="1"/>
</dbReference>
<gene>
    <name evidence="5" type="ORF">ACA1_198430</name>
</gene>
<dbReference type="SMART" id="SM00147">
    <property type="entry name" value="RasGEF"/>
    <property type="match status" value="1"/>
</dbReference>
<feature type="region of interest" description="Disordered" evidence="3">
    <location>
        <begin position="750"/>
        <end position="773"/>
    </location>
</feature>
<evidence type="ECO:0000256" key="3">
    <source>
        <dbReference type="SAM" id="MobiDB-lite"/>
    </source>
</evidence>
<dbReference type="EMBL" id="KB007932">
    <property type="protein sequence ID" value="ELR19622.1"/>
    <property type="molecule type" value="Genomic_DNA"/>
</dbReference>
<feature type="region of interest" description="Disordered" evidence="3">
    <location>
        <begin position="631"/>
        <end position="719"/>
    </location>
</feature>